<dbReference type="PANTHER" id="PTHR34702:SF1">
    <property type="entry name" value="NA(+)_H(+) ANTIPORTER SUBUNIT F"/>
    <property type="match status" value="1"/>
</dbReference>
<keyword evidence="4" id="KW-1003">Cell membrane</keyword>
<evidence type="ECO:0000313" key="11">
    <source>
        <dbReference type="Proteomes" id="UP000294901"/>
    </source>
</evidence>
<comment type="caution">
    <text evidence="10">The sequence shown here is derived from an EMBL/GenBank/DDBJ whole genome shotgun (WGS) entry which is preliminary data.</text>
</comment>
<evidence type="ECO:0000256" key="5">
    <source>
        <dbReference type="ARBA" id="ARBA00022692"/>
    </source>
</evidence>
<dbReference type="EMBL" id="SNWR01000002">
    <property type="protein sequence ID" value="TDO32663.1"/>
    <property type="molecule type" value="Genomic_DNA"/>
</dbReference>
<dbReference type="OrthoDB" id="3733837at2"/>
<feature type="transmembrane region" description="Helical" evidence="9">
    <location>
        <begin position="60"/>
        <end position="82"/>
    </location>
</feature>
<evidence type="ECO:0000313" key="10">
    <source>
        <dbReference type="EMBL" id="TDO32663.1"/>
    </source>
</evidence>
<keyword evidence="11" id="KW-1185">Reference proteome</keyword>
<evidence type="ECO:0000256" key="4">
    <source>
        <dbReference type="ARBA" id="ARBA00022475"/>
    </source>
</evidence>
<evidence type="ECO:0000256" key="6">
    <source>
        <dbReference type="ARBA" id="ARBA00022989"/>
    </source>
</evidence>
<dbReference type="AlphaFoldDB" id="A0A4R6JAF0"/>
<proteinExistence type="inferred from homology"/>
<evidence type="ECO:0000256" key="1">
    <source>
        <dbReference type="ARBA" id="ARBA00004651"/>
    </source>
</evidence>
<evidence type="ECO:0000256" key="2">
    <source>
        <dbReference type="ARBA" id="ARBA00009212"/>
    </source>
</evidence>
<dbReference type="GO" id="GO:0005886">
    <property type="term" value="C:plasma membrane"/>
    <property type="evidence" value="ECO:0007669"/>
    <property type="project" value="UniProtKB-SubCell"/>
</dbReference>
<protein>
    <submittedName>
        <fullName evidence="10">Multicomponent Na+:H+ antiporter subunit F</fullName>
    </submittedName>
</protein>
<evidence type="ECO:0000256" key="3">
    <source>
        <dbReference type="ARBA" id="ARBA00022448"/>
    </source>
</evidence>
<sequence length="124" mass="12326">MTVVAVLVTTLLAVGAGLALIRVVRGPSVLDRIVATDVLLALIVMALAMEAAFSRDATVLPVLAVLSILGFTGAVSVARFAIRRTEGSASEGSASEGSASEGSAFEGSASEGSAFEGSAPGGFR</sequence>
<name>A0A4R6JAF0_9ACTN</name>
<dbReference type="GO" id="GO:0015385">
    <property type="term" value="F:sodium:proton antiporter activity"/>
    <property type="evidence" value="ECO:0007669"/>
    <property type="project" value="TreeGrafter"/>
</dbReference>
<keyword evidence="5 9" id="KW-0812">Transmembrane</keyword>
<keyword evidence="7 9" id="KW-0472">Membrane</keyword>
<gene>
    <name evidence="10" type="ORF">C8E87_8133</name>
</gene>
<feature type="region of interest" description="Disordered" evidence="8">
    <location>
        <begin position="86"/>
        <end position="124"/>
    </location>
</feature>
<dbReference type="Proteomes" id="UP000294901">
    <property type="component" value="Unassembled WGS sequence"/>
</dbReference>
<dbReference type="RefSeq" id="WP_133878602.1">
    <property type="nucleotide sequence ID" value="NZ_BOMD01000107.1"/>
</dbReference>
<dbReference type="PANTHER" id="PTHR34702">
    <property type="entry name" value="NA(+)/H(+) ANTIPORTER SUBUNIT F1"/>
    <property type="match status" value="1"/>
</dbReference>
<comment type="similarity">
    <text evidence="2">Belongs to the CPA3 antiporters (TC 2.A.63) subunit F family.</text>
</comment>
<dbReference type="Pfam" id="PF04066">
    <property type="entry name" value="MrpF_PhaF"/>
    <property type="match status" value="1"/>
</dbReference>
<evidence type="ECO:0000256" key="9">
    <source>
        <dbReference type="SAM" id="Phobius"/>
    </source>
</evidence>
<keyword evidence="3" id="KW-0813">Transport</keyword>
<feature type="compositionally biased region" description="Low complexity" evidence="8">
    <location>
        <begin position="87"/>
        <end position="118"/>
    </location>
</feature>
<reference evidence="10 11" key="1">
    <citation type="submission" date="2019-03" db="EMBL/GenBank/DDBJ databases">
        <title>Sequencing the genomes of 1000 actinobacteria strains.</title>
        <authorList>
            <person name="Klenk H.-P."/>
        </authorList>
    </citation>
    <scope>NUCLEOTIDE SEQUENCE [LARGE SCALE GENOMIC DNA]</scope>
    <source>
        <strain evidence="10 11">DSM 43805</strain>
    </source>
</reference>
<keyword evidence="6 9" id="KW-1133">Transmembrane helix</keyword>
<accession>A0A4R6JAF0</accession>
<evidence type="ECO:0000256" key="8">
    <source>
        <dbReference type="SAM" id="MobiDB-lite"/>
    </source>
</evidence>
<comment type="subcellular location">
    <subcellularLocation>
        <location evidence="1">Cell membrane</location>
        <topology evidence="1">Multi-pass membrane protein</topology>
    </subcellularLocation>
</comment>
<dbReference type="InterPro" id="IPR007208">
    <property type="entry name" value="MrpF/PhaF-like"/>
</dbReference>
<organism evidence="10 11">
    <name type="scientific">Paractinoplanes brasiliensis</name>
    <dbReference type="NCBI Taxonomy" id="52695"/>
    <lineage>
        <taxon>Bacteria</taxon>
        <taxon>Bacillati</taxon>
        <taxon>Actinomycetota</taxon>
        <taxon>Actinomycetes</taxon>
        <taxon>Micromonosporales</taxon>
        <taxon>Micromonosporaceae</taxon>
        <taxon>Paractinoplanes</taxon>
    </lineage>
</organism>
<evidence type="ECO:0000256" key="7">
    <source>
        <dbReference type="ARBA" id="ARBA00023136"/>
    </source>
</evidence>
<feature type="transmembrane region" description="Helical" evidence="9">
    <location>
        <begin position="29"/>
        <end position="48"/>
    </location>
</feature>